<gene>
    <name evidence="4" type="ORF">RRG08_025123</name>
</gene>
<dbReference type="Pfam" id="PF00059">
    <property type="entry name" value="Lectin_C"/>
    <property type="match status" value="2"/>
</dbReference>
<reference evidence="4" key="1">
    <citation type="journal article" date="2023" name="G3 (Bethesda)">
        <title>A reference genome for the long-term kleptoplast-retaining sea slug Elysia crispata morphotype clarki.</title>
        <authorList>
            <person name="Eastman K.E."/>
            <person name="Pendleton A.L."/>
            <person name="Shaikh M.A."/>
            <person name="Suttiyut T."/>
            <person name="Ogas R."/>
            <person name="Tomko P."/>
            <person name="Gavelis G."/>
            <person name="Widhalm J.R."/>
            <person name="Wisecaver J.H."/>
        </authorList>
    </citation>
    <scope>NUCLEOTIDE SEQUENCE</scope>
    <source>
        <strain evidence="4">ECLA1</strain>
    </source>
</reference>
<dbReference type="PANTHER" id="PTHR24035:SF109">
    <property type="entry name" value="PROTEIN DRAPER"/>
    <property type="match status" value="1"/>
</dbReference>
<keyword evidence="5" id="KW-1185">Reference proteome</keyword>
<evidence type="ECO:0000313" key="4">
    <source>
        <dbReference type="EMBL" id="KAK3759678.1"/>
    </source>
</evidence>
<dbReference type="EMBL" id="JAWDGP010005091">
    <property type="protein sequence ID" value="KAK3759678.1"/>
    <property type="molecule type" value="Genomic_DNA"/>
</dbReference>
<accession>A0AAE0YYX5</accession>
<organism evidence="4 5">
    <name type="scientific">Elysia crispata</name>
    <name type="common">lettuce slug</name>
    <dbReference type="NCBI Taxonomy" id="231223"/>
    <lineage>
        <taxon>Eukaryota</taxon>
        <taxon>Metazoa</taxon>
        <taxon>Spiralia</taxon>
        <taxon>Lophotrochozoa</taxon>
        <taxon>Mollusca</taxon>
        <taxon>Gastropoda</taxon>
        <taxon>Heterobranchia</taxon>
        <taxon>Euthyneura</taxon>
        <taxon>Panpulmonata</taxon>
        <taxon>Sacoglossa</taxon>
        <taxon>Placobranchoidea</taxon>
        <taxon>Plakobranchidae</taxon>
        <taxon>Elysia</taxon>
    </lineage>
</organism>
<dbReference type="Gene3D" id="3.10.100.10">
    <property type="entry name" value="Mannose-Binding Protein A, subunit A"/>
    <property type="match status" value="2"/>
</dbReference>
<feature type="domain" description="C-type lectin" evidence="3">
    <location>
        <begin position="204"/>
        <end position="324"/>
    </location>
</feature>
<feature type="signal peptide" evidence="2">
    <location>
        <begin position="1"/>
        <end position="21"/>
    </location>
</feature>
<keyword evidence="2" id="KW-0732">Signal</keyword>
<dbReference type="InterPro" id="IPR018378">
    <property type="entry name" value="C-type_lectin_CS"/>
</dbReference>
<dbReference type="SMART" id="SM00034">
    <property type="entry name" value="CLECT"/>
    <property type="match status" value="2"/>
</dbReference>
<dbReference type="Gene3D" id="2.170.300.10">
    <property type="entry name" value="Tie2 ligand-binding domain superfamily"/>
    <property type="match status" value="1"/>
</dbReference>
<dbReference type="CDD" id="cd00037">
    <property type="entry name" value="CLECT"/>
    <property type="match status" value="2"/>
</dbReference>
<evidence type="ECO:0000256" key="1">
    <source>
        <dbReference type="ARBA" id="ARBA00023157"/>
    </source>
</evidence>
<feature type="chain" id="PRO_5041913443" description="C-type lectin domain-containing protein" evidence="2">
    <location>
        <begin position="22"/>
        <end position="685"/>
    </location>
</feature>
<evidence type="ECO:0000259" key="3">
    <source>
        <dbReference type="PROSITE" id="PS50041"/>
    </source>
</evidence>
<feature type="domain" description="C-type lectin" evidence="3">
    <location>
        <begin position="43"/>
        <end position="163"/>
    </location>
</feature>
<proteinExistence type="predicted"/>
<comment type="caution">
    <text evidence="4">The sequence shown here is derived from an EMBL/GenBank/DDBJ whole genome shotgun (WGS) entry which is preliminary data.</text>
</comment>
<evidence type="ECO:0000313" key="5">
    <source>
        <dbReference type="Proteomes" id="UP001283361"/>
    </source>
</evidence>
<dbReference type="AlphaFoldDB" id="A0AAE0YYX5"/>
<dbReference type="InterPro" id="IPR001304">
    <property type="entry name" value="C-type_lectin-like"/>
</dbReference>
<dbReference type="InterPro" id="IPR000742">
    <property type="entry name" value="EGF"/>
</dbReference>
<sequence>MVLRLKLVILHVASVTYLCLISDFQLCISSQASCPPGWHTSKTSRSCIKLFLSKKSWDDARKACQAQGADLLINYNKEKENLIYEERDTLVGEACWIGLNDRNHEGDFTWLDDRQEITNVPWYPGEPNNYRYREHCVIVNKKRNKEAFLFDRDCSKASFFICEFSLENACDKFTGSCISGCDEGYQGQRCDAQLCPPMWRASKTSRSCVKLFLSKKSWRDARKACQAHGADLLINYNQEKEKLIYEEKDTLSYITCWIGLNDRTQEGDFNWLDNRQKVTNVSWSVGEPDNYKDREDCVGVRNQPNSGVMFFDHDCSWQRYFICELITVCAENRYGGNCSKTCSENCGGPENACDNFTGICTSGCDKGYQGERCEAACNKQRFGANCSENCSKQCGGPNKDCNNVDGSCILGCIDGYEGEKCDIQCENKTFGVNCSETCSENCGGPNNTCNNVYGYCLSGCVNGYQGERCEDPCNIKTFGLNCSENCSKNCRGPNNDCNNVNGSCIFGCNDGYQGERCEDPCNIKMFGVNCSENCSKNCRGPNNACNNVNGSCIFGCNDGYQGERCESSSLLGQSKKRAETNDIALLLKYLIAVTGLTFAACLLMSTAYNAGGEEAGSEFMTNEEETAGNQLRIHLGDIPDYSEVKPNIDNRFKQEWISTKEQQTAPLLELVLASLKGNEQKQEEP</sequence>
<name>A0AAE0YYX5_9GAST</name>
<dbReference type="PANTHER" id="PTHR24035">
    <property type="entry name" value="MULTIPLE EPIDERMAL GROWTH FACTOR-LIKE DOMAINS PROTEIN"/>
    <property type="match status" value="1"/>
</dbReference>
<protein>
    <recommendedName>
        <fullName evidence="3">C-type lectin domain-containing protein</fullName>
    </recommendedName>
</protein>
<dbReference type="PROSITE" id="PS00615">
    <property type="entry name" value="C_TYPE_LECTIN_1"/>
    <property type="match status" value="1"/>
</dbReference>
<dbReference type="InterPro" id="IPR052108">
    <property type="entry name" value="MEGF/SIB"/>
</dbReference>
<dbReference type="SUPFAM" id="SSF56436">
    <property type="entry name" value="C-type lectin-like"/>
    <property type="match status" value="2"/>
</dbReference>
<dbReference type="InterPro" id="IPR016186">
    <property type="entry name" value="C-type_lectin-like/link_sf"/>
</dbReference>
<dbReference type="SMART" id="SM00181">
    <property type="entry name" value="EGF"/>
    <property type="match status" value="5"/>
</dbReference>
<keyword evidence="1" id="KW-1015">Disulfide bond</keyword>
<evidence type="ECO:0000256" key="2">
    <source>
        <dbReference type="SAM" id="SignalP"/>
    </source>
</evidence>
<dbReference type="InterPro" id="IPR016187">
    <property type="entry name" value="CTDL_fold"/>
</dbReference>
<dbReference type="Proteomes" id="UP001283361">
    <property type="component" value="Unassembled WGS sequence"/>
</dbReference>
<dbReference type="PROSITE" id="PS50041">
    <property type="entry name" value="C_TYPE_LECTIN_2"/>
    <property type="match status" value="2"/>
</dbReference>